<dbReference type="OrthoDB" id="270970at2759"/>
<reference evidence="3 4" key="1">
    <citation type="journal article" date="2019" name="Nat. Ecol. Evol.">
        <title>Megaphylogeny resolves global patterns of mushroom evolution.</title>
        <authorList>
            <person name="Varga T."/>
            <person name="Krizsan K."/>
            <person name="Foldi C."/>
            <person name="Dima B."/>
            <person name="Sanchez-Garcia M."/>
            <person name="Sanchez-Ramirez S."/>
            <person name="Szollosi G.J."/>
            <person name="Szarkandi J.G."/>
            <person name="Papp V."/>
            <person name="Albert L."/>
            <person name="Andreopoulos W."/>
            <person name="Angelini C."/>
            <person name="Antonin V."/>
            <person name="Barry K.W."/>
            <person name="Bougher N.L."/>
            <person name="Buchanan P."/>
            <person name="Buyck B."/>
            <person name="Bense V."/>
            <person name="Catcheside P."/>
            <person name="Chovatia M."/>
            <person name="Cooper J."/>
            <person name="Damon W."/>
            <person name="Desjardin D."/>
            <person name="Finy P."/>
            <person name="Geml J."/>
            <person name="Haridas S."/>
            <person name="Hughes K."/>
            <person name="Justo A."/>
            <person name="Karasinski D."/>
            <person name="Kautmanova I."/>
            <person name="Kiss B."/>
            <person name="Kocsube S."/>
            <person name="Kotiranta H."/>
            <person name="LaButti K.M."/>
            <person name="Lechner B.E."/>
            <person name="Liimatainen K."/>
            <person name="Lipzen A."/>
            <person name="Lukacs Z."/>
            <person name="Mihaltcheva S."/>
            <person name="Morgado L.N."/>
            <person name="Niskanen T."/>
            <person name="Noordeloos M.E."/>
            <person name="Ohm R.A."/>
            <person name="Ortiz-Santana B."/>
            <person name="Ovrebo C."/>
            <person name="Racz N."/>
            <person name="Riley R."/>
            <person name="Savchenko A."/>
            <person name="Shiryaev A."/>
            <person name="Soop K."/>
            <person name="Spirin V."/>
            <person name="Szebenyi C."/>
            <person name="Tomsovsky M."/>
            <person name="Tulloss R.E."/>
            <person name="Uehling J."/>
            <person name="Grigoriev I.V."/>
            <person name="Vagvolgyi C."/>
            <person name="Papp T."/>
            <person name="Martin F.M."/>
            <person name="Miettinen O."/>
            <person name="Hibbett D.S."/>
            <person name="Nagy L.G."/>
        </authorList>
    </citation>
    <scope>NUCLEOTIDE SEQUENCE [LARGE SCALE GENOMIC DNA]</scope>
    <source>
        <strain evidence="3 4">CBS 166.37</strain>
    </source>
</reference>
<feature type="compositionally biased region" description="Pro residues" evidence="1">
    <location>
        <begin position="383"/>
        <end position="392"/>
    </location>
</feature>
<dbReference type="Pfam" id="PF00168">
    <property type="entry name" value="C2"/>
    <property type="match status" value="1"/>
</dbReference>
<organism evidence="3 4">
    <name type="scientific">Crucibulum laeve</name>
    <dbReference type="NCBI Taxonomy" id="68775"/>
    <lineage>
        <taxon>Eukaryota</taxon>
        <taxon>Fungi</taxon>
        <taxon>Dikarya</taxon>
        <taxon>Basidiomycota</taxon>
        <taxon>Agaricomycotina</taxon>
        <taxon>Agaricomycetes</taxon>
        <taxon>Agaricomycetidae</taxon>
        <taxon>Agaricales</taxon>
        <taxon>Agaricineae</taxon>
        <taxon>Nidulariaceae</taxon>
        <taxon>Crucibulum</taxon>
    </lineage>
</organism>
<feature type="region of interest" description="Disordered" evidence="1">
    <location>
        <begin position="133"/>
        <end position="249"/>
    </location>
</feature>
<evidence type="ECO:0000313" key="4">
    <source>
        <dbReference type="Proteomes" id="UP000308652"/>
    </source>
</evidence>
<dbReference type="PANTHER" id="PTHR47052:SF3">
    <property type="entry name" value="INGRESSION PROTEIN 1"/>
    <property type="match status" value="1"/>
</dbReference>
<dbReference type="AlphaFoldDB" id="A0A5C3M3Z6"/>
<feature type="compositionally biased region" description="Polar residues" evidence="1">
    <location>
        <begin position="286"/>
        <end position="301"/>
    </location>
</feature>
<feature type="compositionally biased region" description="Polar residues" evidence="1">
    <location>
        <begin position="166"/>
        <end position="183"/>
    </location>
</feature>
<dbReference type="Proteomes" id="UP000308652">
    <property type="component" value="Unassembled WGS sequence"/>
</dbReference>
<evidence type="ECO:0000256" key="1">
    <source>
        <dbReference type="SAM" id="MobiDB-lite"/>
    </source>
</evidence>
<feature type="region of interest" description="Disordered" evidence="1">
    <location>
        <begin position="271"/>
        <end position="335"/>
    </location>
</feature>
<protein>
    <recommendedName>
        <fullName evidence="2">C2 domain-containing protein</fullName>
    </recommendedName>
</protein>
<evidence type="ECO:0000313" key="3">
    <source>
        <dbReference type="EMBL" id="TFK40139.1"/>
    </source>
</evidence>
<sequence>MSEELGTLIIVVLKARNLNDKHSFYKQDVFTQVSLNGVQKRTHVDVKGGQHPVWDAELRFPVMKDSGMKHRKLEIECFAKEHKADDTLGAATLDITETLRTGEFDDWVSLSQNNVSRGEVYLEMTYYASAPGPGPIPAKKSNLSVPSAALTRRPSKLSPSDRLSRPPQNSHVPAQSSSHTNAGYTKASHVATSTPGSDVTVRNEQLPPPPHSNEEIRNLVVPNVLVPGSKLRPRQPAPPSLPSILHPGIPSTLTSRKDAEYHDGIFHIASSPPSQYLKPDHASPYNHPTDSTSVQRISGHSANLAPSIPPHTASQIAPLGKRLDDTPSGAPSFPVPFAARAQKVNDRGNTDQDWRYASQGQQVDYRSDRDSYTSLPVRYHTPLPFPSNPPPSDQYQRRESDVSEEDKSRIYVLQIVEEEAAFRKAQEQKDLELALKLDRELNTTDEESQPTARGGGLQANAGDGMPGGW</sequence>
<dbReference type="SMART" id="SM00239">
    <property type="entry name" value="C2"/>
    <property type="match status" value="1"/>
</dbReference>
<dbReference type="SUPFAM" id="SSF49562">
    <property type="entry name" value="C2 domain (Calcium/lipid-binding domain, CaLB)"/>
    <property type="match status" value="1"/>
</dbReference>
<dbReference type="InterPro" id="IPR052981">
    <property type="entry name" value="Ingression_C2_domain"/>
</dbReference>
<dbReference type="PROSITE" id="PS50004">
    <property type="entry name" value="C2"/>
    <property type="match status" value="1"/>
</dbReference>
<dbReference type="STRING" id="68775.A0A5C3M3Z6"/>
<name>A0A5C3M3Z6_9AGAR</name>
<feature type="domain" description="C2" evidence="2">
    <location>
        <begin position="1"/>
        <end position="108"/>
    </location>
</feature>
<accession>A0A5C3M3Z6</accession>
<gene>
    <name evidence="3" type="ORF">BDQ12DRAFT_680408</name>
</gene>
<feature type="region of interest" description="Disordered" evidence="1">
    <location>
        <begin position="440"/>
        <end position="469"/>
    </location>
</feature>
<keyword evidence="4" id="KW-1185">Reference proteome</keyword>
<dbReference type="InterPro" id="IPR035892">
    <property type="entry name" value="C2_domain_sf"/>
</dbReference>
<dbReference type="EMBL" id="ML213597">
    <property type="protein sequence ID" value="TFK40139.1"/>
    <property type="molecule type" value="Genomic_DNA"/>
</dbReference>
<dbReference type="Gene3D" id="2.60.40.150">
    <property type="entry name" value="C2 domain"/>
    <property type="match status" value="1"/>
</dbReference>
<proteinExistence type="predicted"/>
<feature type="region of interest" description="Disordered" evidence="1">
    <location>
        <begin position="374"/>
        <end position="407"/>
    </location>
</feature>
<feature type="compositionally biased region" description="Basic and acidic residues" evidence="1">
    <location>
        <begin position="395"/>
        <end position="407"/>
    </location>
</feature>
<evidence type="ECO:0000259" key="2">
    <source>
        <dbReference type="PROSITE" id="PS50004"/>
    </source>
</evidence>
<dbReference type="PANTHER" id="PTHR47052">
    <property type="entry name" value="CONSERVED SERINE PROLINE-RICH PROTEIN (AFU_ORTHOLOGUE AFUA_2G01790)"/>
    <property type="match status" value="1"/>
</dbReference>
<dbReference type="InterPro" id="IPR000008">
    <property type="entry name" value="C2_dom"/>
</dbReference>
<feature type="compositionally biased region" description="Polar residues" evidence="1">
    <location>
        <begin position="190"/>
        <end position="203"/>
    </location>
</feature>